<comment type="subcellular location">
    <subcellularLocation>
        <location evidence="1">Golgi apparatus membrane</location>
        <topology evidence="1">Single-pass type II membrane protein</topology>
    </subcellularLocation>
    <subcellularLocation>
        <location evidence="12">Golgi apparatus</location>
        <location evidence="12">Golgi stack membrane</location>
        <topology evidence="12">Single-pass type II membrane protein</topology>
    </subcellularLocation>
</comment>
<feature type="domain" description="Fucosyltransferase C-terminal" evidence="13">
    <location>
        <begin position="216"/>
        <end position="390"/>
    </location>
</feature>
<evidence type="ECO:0000256" key="2">
    <source>
        <dbReference type="ARBA" id="ARBA00004922"/>
    </source>
</evidence>
<evidence type="ECO:0000256" key="7">
    <source>
        <dbReference type="ARBA" id="ARBA00022968"/>
    </source>
</evidence>
<evidence type="ECO:0000256" key="10">
    <source>
        <dbReference type="ARBA" id="ARBA00023136"/>
    </source>
</evidence>
<keyword evidence="10 12" id="KW-0472">Membrane</keyword>
<evidence type="ECO:0000256" key="8">
    <source>
        <dbReference type="ARBA" id="ARBA00022989"/>
    </source>
</evidence>
<dbReference type="Pfam" id="PF00852">
    <property type="entry name" value="Glyco_transf_10"/>
    <property type="match status" value="1"/>
</dbReference>
<dbReference type="EC" id="2.4.1.-" evidence="12"/>
<keyword evidence="7" id="KW-0735">Signal-anchor</keyword>
<keyword evidence="5 12" id="KW-0808">Transferase</keyword>
<dbReference type="InterPro" id="IPR038577">
    <property type="entry name" value="GT10-like_C_sf"/>
</dbReference>
<evidence type="ECO:0000256" key="3">
    <source>
        <dbReference type="ARBA" id="ARBA00008919"/>
    </source>
</evidence>
<dbReference type="InterPro" id="IPR055270">
    <property type="entry name" value="Glyco_tran_10_C"/>
</dbReference>
<dbReference type="UniPathway" id="UPA00378"/>
<feature type="transmembrane region" description="Helical" evidence="12">
    <location>
        <begin position="26"/>
        <end position="47"/>
    </location>
</feature>
<dbReference type="FunFam" id="3.40.50.11660:FF:000006">
    <property type="entry name" value="Alpha-(1,3)-fucosyltransferase C"/>
    <property type="match status" value="1"/>
</dbReference>
<dbReference type="STRING" id="50429.A0A2B4SP08"/>
<reference evidence="16" key="1">
    <citation type="journal article" date="2017" name="bioRxiv">
        <title>Comparative analysis of the genomes of Stylophora pistillata and Acropora digitifera provides evidence for extensive differences between species of corals.</title>
        <authorList>
            <person name="Voolstra C.R."/>
            <person name="Li Y."/>
            <person name="Liew Y.J."/>
            <person name="Baumgarten S."/>
            <person name="Zoccola D."/>
            <person name="Flot J.-F."/>
            <person name="Tambutte S."/>
            <person name="Allemand D."/>
            <person name="Aranda M."/>
        </authorList>
    </citation>
    <scope>NUCLEOTIDE SEQUENCE [LARGE SCALE GENOMIC DNA]</scope>
</reference>
<keyword evidence="6 12" id="KW-0812">Transmembrane</keyword>
<evidence type="ECO:0000256" key="11">
    <source>
        <dbReference type="ARBA" id="ARBA00023180"/>
    </source>
</evidence>
<dbReference type="OrthoDB" id="5951578at2759"/>
<evidence type="ECO:0000256" key="5">
    <source>
        <dbReference type="ARBA" id="ARBA00022679"/>
    </source>
</evidence>
<evidence type="ECO:0000256" key="6">
    <source>
        <dbReference type="ARBA" id="ARBA00022692"/>
    </source>
</evidence>
<dbReference type="SUPFAM" id="SSF53756">
    <property type="entry name" value="UDP-Glycosyltransferase/glycogen phosphorylase"/>
    <property type="match status" value="1"/>
</dbReference>
<evidence type="ECO:0000256" key="4">
    <source>
        <dbReference type="ARBA" id="ARBA00022676"/>
    </source>
</evidence>
<comment type="pathway">
    <text evidence="2">Protein modification; protein glycosylation.</text>
</comment>
<dbReference type="PANTHER" id="PTHR48438">
    <property type="entry name" value="ALPHA-(1,3)-FUCOSYLTRANSFERASE C-RELATED"/>
    <property type="match status" value="1"/>
</dbReference>
<keyword evidence="11" id="KW-0325">Glycoprotein</keyword>
<dbReference type="Proteomes" id="UP000225706">
    <property type="component" value="Unassembled WGS sequence"/>
</dbReference>
<dbReference type="InterPro" id="IPR001503">
    <property type="entry name" value="Glyco_trans_10"/>
</dbReference>
<dbReference type="Pfam" id="PF17039">
    <property type="entry name" value="Glyco_tran_10_N"/>
    <property type="match status" value="1"/>
</dbReference>
<name>A0A2B4SP08_STYPI</name>
<keyword evidence="4 12" id="KW-0328">Glycosyltransferase</keyword>
<dbReference type="GO" id="GO:0000139">
    <property type="term" value="C:Golgi membrane"/>
    <property type="evidence" value="ECO:0007669"/>
    <property type="project" value="UniProtKB-SubCell"/>
</dbReference>
<evidence type="ECO:0000259" key="14">
    <source>
        <dbReference type="Pfam" id="PF17039"/>
    </source>
</evidence>
<sequence length="417" mass="49220">MNPLMKALHRNLHFVSQFLGRSRLSFWARSTLLVGVFLSSIYLIRIIHDKISYPRFEPWFCTNATEVTSNQTCFSNDTKSILFYTPWFGWKPWPGDETTEAYLSECTTKKCQITFDIYDIGKSDLVIFHAGDMPRYVKSEEIRQIHENRCPRQRMAFLNHESIVNDPDLERLLSLPEGFFNWTITFKRESDFLYPYGHYVRLPSAERPEKITNHAAEKNKFVLWVVSNCGRTRDKYVKKLLKYIKVDVYGRCSGIFGQDNRCTHSKNCDNIFSSYKFYLAFENSVCTDYITEKFWRTLGWNSVPITLTRDFYTPDVVPPNSFISVEDFPTVKALAEYLLYLDKNDTAYNEYFTWKKEFAYAGMSQMRDTACDICDALHNECLKPKFYKDIFKTFWNSDVDCKEKEGRLLQLIDREEE</sequence>
<evidence type="ECO:0000259" key="13">
    <source>
        <dbReference type="Pfam" id="PF00852"/>
    </source>
</evidence>
<dbReference type="AlphaFoldDB" id="A0A2B4SP08"/>
<protein>
    <recommendedName>
        <fullName evidence="12">Fucosyltransferase</fullName>
        <ecNumber evidence="12">2.4.1.-</ecNumber>
    </recommendedName>
</protein>
<dbReference type="InterPro" id="IPR031481">
    <property type="entry name" value="Glyco_tran_10_N"/>
</dbReference>
<keyword evidence="16" id="KW-1185">Reference proteome</keyword>
<evidence type="ECO:0000256" key="12">
    <source>
        <dbReference type="RuleBase" id="RU003832"/>
    </source>
</evidence>
<gene>
    <name evidence="15" type="primary">FUT4</name>
    <name evidence="15" type="ORF">AWC38_SpisGene4981</name>
</gene>
<comment type="similarity">
    <text evidence="3 12">Belongs to the glycosyltransferase 10 family.</text>
</comment>
<keyword evidence="9 12" id="KW-0333">Golgi apparatus</keyword>
<dbReference type="PANTHER" id="PTHR48438:SF1">
    <property type="entry name" value="ALPHA-(1,3)-FUCOSYLTRANSFERASE C-RELATED"/>
    <property type="match status" value="1"/>
</dbReference>
<evidence type="ECO:0000256" key="9">
    <source>
        <dbReference type="ARBA" id="ARBA00023034"/>
    </source>
</evidence>
<evidence type="ECO:0000313" key="16">
    <source>
        <dbReference type="Proteomes" id="UP000225706"/>
    </source>
</evidence>
<dbReference type="EMBL" id="LSMT01000053">
    <property type="protein sequence ID" value="PFX30237.1"/>
    <property type="molecule type" value="Genomic_DNA"/>
</dbReference>
<organism evidence="15 16">
    <name type="scientific">Stylophora pistillata</name>
    <name type="common">Smooth cauliflower coral</name>
    <dbReference type="NCBI Taxonomy" id="50429"/>
    <lineage>
        <taxon>Eukaryota</taxon>
        <taxon>Metazoa</taxon>
        <taxon>Cnidaria</taxon>
        <taxon>Anthozoa</taxon>
        <taxon>Hexacorallia</taxon>
        <taxon>Scleractinia</taxon>
        <taxon>Astrocoeniina</taxon>
        <taxon>Pocilloporidae</taxon>
        <taxon>Stylophora</taxon>
    </lineage>
</organism>
<accession>A0A2B4SP08</accession>
<comment type="caution">
    <text evidence="15">The sequence shown here is derived from an EMBL/GenBank/DDBJ whole genome shotgun (WGS) entry which is preliminary data.</text>
</comment>
<evidence type="ECO:0000313" key="15">
    <source>
        <dbReference type="EMBL" id="PFX30237.1"/>
    </source>
</evidence>
<dbReference type="GO" id="GO:0032580">
    <property type="term" value="C:Golgi cisterna membrane"/>
    <property type="evidence" value="ECO:0007669"/>
    <property type="project" value="UniProtKB-SubCell"/>
</dbReference>
<evidence type="ECO:0000256" key="1">
    <source>
        <dbReference type="ARBA" id="ARBA00004323"/>
    </source>
</evidence>
<proteinExistence type="inferred from homology"/>
<feature type="domain" description="Fucosyltransferase N-terminal" evidence="14">
    <location>
        <begin position="77"/>
        <end position="197"/>
    </location>
</feature>
<keyword evidence="8 12" id="KW-1133">Transmembrane helix</keyword>
<dbReference type="Gene3D" id="3.40.50.11660">
    <property type="entry name" value="Glycosyl transferase family 10, C-terminal domain"/>
    <property type="match status" value="1"/>
</dbReference>
<dbReference type="GO" id="GO:0008417">
    <property type="term" value="F:fucosyltransferase activity"/>
    <property type="evidence" value="ECO:0007669"/>
    <property type="project" value="InterPro"/>
</dbReference>